<dbReference type="GO" id="GO:0008777">
    <property type="term" value="F:acetylornithine deacetylase activity"/>
    <property type="evidence" value="ECO:0007669"/>
    <property type="project" value="UniProtKB-EC"/>
</dbReference>
<keyword evidence="7 11" id="KW-0378">Hydrolase</keyword>
<keyword evidence="4" id="KW-0055">Arginine biosynthesis</keyword>
<reference evidence="11 12" key="1">
    <citation type="submission" date="2024-01" db="EMBL/GenBank/DDBJ databases">
        <title>Multi-omics insights into the function and evolution of sodium benzoate biodegradation pathways in Benzoatithermus flavus gen. nov., sp. nov. from hot spring.</title>
        <authorList>
            <person name="Hu C.-J."/>
            <person name="Li W.-J."/>
        </authorList>
    </citation>
    <scope>NUCLEOTIDE SEQUENCE [LARGE SCALE GENOMIC DNA]</scope>
    <source>
        <strain evidence="11 12">SYSU G07066</strain>
    </source>
</reference>
<name>A0ABU8XNV4_9PROT</name>
<evidence type="ECO:0000256" key="1">
    <source>
        <dbReference type="ARBA" id="ARBA00001947"/>
    </source>
</evidence>
<evidence type="ECO:0000256" key="9">
    <source>
        <dbReference type="ARBA" id="ARBA00023285"/>
    </source>
</evidence>
<dbReference type="InterPro" id="IPR011650">
    <property type="entry name" value="Peptidase_M20_dimer"/>
</dbReference>
<evidence type="ECO:0000313" key="12">
    <source>
        <dbReference type="Proteomes" id="UP001375743"/>
    </source>
</evidence>
<dbReference type="EC" id="3.5.1.16" evidence="11"/>
<feature type="domain" description="Peptidase M20 dimerisation" evidence="10">
    <location>
        <begin position="173"/>
        <end position="281"/>
    </location>
</feature>
<protein>
    <submittedName>
        <fullName evidence="11">Acetylornithine deacetylase</fullName>
        <ecNumber evidence="11">3.5.1.16</ecNumber>
    </submittedName>
</protein>
<dbReference type="Pfam" id="PF07687">
    <property type="entry name" value="M20_dimer"/>
    <property type="match status" value="1"/>
</dbReference>
<dbReference type="InterPro" id="IPR002933">
    <property type="entry name" value="Peptidase_M20"/>
</dbReference>
<comment type="similarity">
    <text evidence="2">Belongs to the peptidase M20A family. ArgE subfamily.</text>
</comment>
<keyword evidence="3" id="KW-0963">Cytoplasm</keyword>
<comment type="caution">
    <text evidence="11">The sequence shown here is derived from an EMBL/GenBank/DDBJ whole genome shotgun (WGS) entry which is preliminary data.</text>
</comment>
<keyword evidence="9" id="KW-0170">Cobalt</keyword>
<comment type="cofactor">
    <cofactor evidence="1">
        <name>Zn(2+)</name>
        <dbReference type="ChEBI" id="CHEBI:29105"/>
    </cofactor>
</comment>
<keyword evidence="5" id="KW-0028">Amino-acid biosynthesis</keyword>
<evidence type="ECO:0000256" key="8">
    <source>
        <dbReference type="ARBA" id="ARBA00022833"/>
    </source>
</evidence>
<keyword evidence="6" id="KW-0479">Metal-binding</keyword>
<dbReference type="EMBL" id="JBBLZC010000005">
    <property type="protein sequence ID" value="MEK0082881.1"/>
    <property type="molecule type" value="Genomic_DNA"/>
</dbReference>
<dbReference type="InterPro" id="IPR036264">
    <property type="entry name" value="Bact_exopeptidase_dim_dom"/>
</dbReference>
<dbReference type="Pfam" id="PF01546">
    <property type="entry name" value="Peptidase_M20"/>
    <property type="match status" value="1"/>
</dbReference>
<dbReference type="CDD" id="cd03894">
    <property type="entry name" value="M20_ArgE"/>
    <property type="match status" value="1"/>
</dbReference>
<evidence type="ECO:0000259" key="10">
    <source>
        <dbReference type="Pfam" id="PF07687"/>
    </source>
</evidence>
<dbReference type="InterPro" id="IPR010169">
    <property type="entry name" value="AcOrn-deacetyl"/>
</dbReference>
<organism evidence="11 12">
    <name type="scientific">Benzoatithermus flavus</name>
    <dbReference type="NCBI Taxonomy" id="3108223"/>
    <lineage>
        <taxon>Bacteria</taxon>
        <taxon>Pseudomonadati</taxon>
        <taxon>Pseudomonadota</taxon>
        <taxon>Alphaproteobacteria</taxon>
        <taxon>Geminicoccales</taxon>
        <taxon>Geminicoccaceae</taxon>
        <taxon>Benzoatithermus</taxon>
    </lineage>
</organism>
<dbReference type="Gene3D" id="3.40.630.10">
    <property type="entry name" value="Zn peptidases"/>
    <property type="match status" value="1"/>
</dbReference>
<dbReference type="Gene3D" id="3.30.70.360">
    <property type="match status" value="1"/>
</dbReference>
<evidence type="ECO:0000256" key="6">
    <source>
        <dbReference type="ARBA" id="ARBA00022723"/>
    </source>
</evidence>
<dbReference type="PANTHER" id="PTHR43808">
    <property type="entry name" value="ACETYLORNITHINE DEACETYLASE"/>
    <property type="match status" value="1"/>
</dbReference>
<evidence type="ECO:0000256" key="7">
    <source>
        <dbReference type="ARBA" id="ARBA00022801"/>
    </source>
</evidence>
<evidence type="ECO:0000313" key="11">
    <source>
        <dbReference type="EMBL" id="MEK0082881.1"/>
    </source>
</evidence>
<dbReference type="NCBIfam" id="NF005710">
    <property type="entry name" value="PRK07522.1"/>
    <property type="match status" value="1"/>
</dbReference>
<evidence type="ECO:0000256" key="5">
    <source>
        <dbReference type="ARBA" id="ARBA00022605"/>
    </source>
</evidence>
<keyword evidence="8" id="KW-0862">Zinc</keyword>
<dbReference type="RefSeq" id="WP_418158731.1">
    <property type="nucleotide sequence ID" value="NZ_JBBLZC010000005.1"/>
</dbReference>
<keyword evidence="12" id="KW-1185">Reference proteome</keyword>
<dbReference type="Proteomes" id="UP001375743">
    <property type="component" value="Unassembled WGS sequence"/>
</dbReference>
<evidence type="ECO:0000256" key="4">
    <source>
        <dbReference type="ARBA" id="ARBA00022571"/>
    </source>
</evidence>
<dbReference type="PANTHER" id="PTHR43808:SF31">
    <property type="entry name" value="N-ACETYL-L-CITRULLINE DEACETYLASE"/>
    <property type="match status" value="1"/>
</dbReference>
<proteinExistence type="inferred from homology"/>
<gene>
    <name evidence="11" type="primary">argE</name>
    <name evidence="11" type="ORF">U1T56_06950</name>
</gene>
<evidence type="ECO:0000256" key="2">
    <source>
        <dbReference type="ARBA" id="ARBA00005691"/>
    </source>
</evidence>
<accession>A0ABU8XNV4</accession>
<dbReference type="InterPro" id="IPR050072">
    <property type="entry name" value="Peptidase_M20A"/>
</dbReference>
<dbReference type="PROSITE" id="PS00759">
    <property type="entry name" value="ARGE_DAPE_CPG2_2"/>
    <property type="match status" value="1"/>
</dbReference>
<dbReference type="SUPFAM" id="SSF55031">
    <property type="entry name" value="Bacterial exopeptidase dimerisation domain"/>
    <property type="match status" value="1"/>
</dbReference>
<sequence length="386" mass="41299">MPTTSSADLLRRLIAFDTQSFRSNLELVGFVREHLAACGIESRLVPNDSGEKANLWAVIGPQDRPGIVLSGHTDVVPVAGQAWSHDPFDAVVRDGRVYGRGAADMKGFLACVLALVPELARARLAKPVILAFSYDEEVGCKGVPRLIDAMLEALPRPRACLVGEPTMMRLVDGHKGKAGYRCTVTGRAAHSALPQLGANAVIAAARLVGEIAAMGERFAQEGPFMAGFDPPHHTAGVGRIEGGSQLNIVPERCSFEFEFRTLPDEDPLRFVRAVEAFAAREVLPGLRERAPEAGIAFEEVLSYPGLVPAGDSPFARLCRELTGTAEPVRVAFGTEGGCFAARGIPTVVCGPGDIGVAHKPDEFIELEQLASCDRFLRRLVRATIAA</sequence>
<dbReference type="InterPro" id="IPR001261">
    <property type="entry name" value="ArgE/DapE_CS"/>
</dbReference>
<evidence type="ECO:0000256" key="3">
    <source>
        <dbReference type="ARBA" id="ARBA00022490"/>
    </source>
</evidence>
<dbReference type="SUPFAM" id="SSF53187">
    <property type="entry name" value="Zn-dependent exopeptidases"/>
    <property type="match status" value="1"/>
</dbReference>
<dbReference type="NCBIfam" id="TIGR01892">
    <property type="entry name" value="AcOrn-deacetyl"/>
    <property type="match status" value="1"/>
</dbReference>